<dbReference type="AlphaFoldDB" id="A0A1C3JSB2"/>
<dbReference type="SMART" id="SM00347">
    <property type="entry name" value="HTH_MARR"/>
    <property type="match status" value="1"/>
</dbReference>
<dbReference type="PANTHER" id="PTHR42756:SF1">
    <property type="entry name" value="TRANSCRIPTIONAL REPRESSOR OF EMRAB OPERON"/>
    <property type="match status" value="1"/>
</dbReference>
<accession>A0A1C3JSB2</accession>
<evidence type="ECO:0000313" key="7">
    <source>
        <dbReference type="Proteomes" id="UP000092840"/>
    </source>
</evidence>
<evidence type="ECO:0000256" key="2">
    <source>
        <dbReference type="ARBA" id="ARBA00023125"/>
    </source>
</evidence>
<gene>
    <name evidence="5" type="primary">badR</name>
    <name evidence="5" type="ORF">MGA5115_02046</name>
    <name evidence="6" type="ORF">MGA5116_01358</name>
</gene>
<dbReference type="PROSITE" id="PS50995">
    <property type="entry name" value="HTH_MARR_2"/>
    <property type="match status" value="1"/>
</dbReference>
<organism evidence="5 8">
    <name type="scientific">Marinomonas gallaica</name>
    <dbReference type="NCBI Taxonomy" id="1806667"/>
    <lineage>
        <taxon>Bacteria</taxon>
        <taxon>Pseudomonadati</taxon>
        <taxon>Pseudomonadota</taxon>
        <taxon>Gammaproteobacteria</taxon>
        <taxon>Oceanospirillales</taxon>
        <taxon>Oceanospirillaceae</taxon>
        <taxon>Marinomonas</taxon>
    </lineage>
</organism>
<dbReference type="GO" id="GO:0003700">
    <property type="term" value="F:DNA-binding transcription factor activity"/>
    <property type="evidence" value="ECO:0007669"/>
    <property type="project" value="InterPro"/>
</dbReference>
<dbReference type="EMBL" id="FLRB01000008">
    <property type="protein sequence ID" value="SBT20771.1"/>
    <property type="molecule type" value="Genomic_DNA"/>
</dbReference>
<dbReference type="Proteomes" id="UP000092840">
    <property type="component" value="Unassembled WGS sequence"/>
</dbReference>
<dbReference type="InterPro" id="IPR000835">
    <property type="entry name" value="HTH_MarR-typ"/>
</dbReference>
<proteinExistence type="predicted"/>
<name>A0A1C3JSB2_9GAMM</name>
<reference evidence="5 8" key="2">
    <citation type="submission" date="2016-06" db="EMBL/GenBank/DDBJ databases">
        <authorList>
            <person name="Kjaerup R.B."/>
            <person name="Dalgaard T.S."/>
            <person name="Juul-Madsen H.R."/>
        </authorList>
    </citation>
    <scope>NUCLEOTIDE SEQUENCE [LARGE SCALE GENOMIC DNA]</scope>
    <source>
        <strain evidence="5 8">CECT 5115</strain>
    </source>
</reference>
<dbReference type="Gene3D" id="1.10.10.10">
    <property type="entry name" value="Winged helix-like DNA-binding domain superfamily/Winged helix DNA-binding domain"/>
    <property type="match status" value="1"/>
</dbReference>
<evidence type="ECO:0000313" key="8">
    <source>
        <dbReference type="Proteomes" id="UP000092871"/>
    </source>
</evidence>
<keyword evidence="1" id="KW-0805">Transcription regulation</keyword>
<dbReference type="InterPro" id="IPR036388">
    <property type="entry name" value="WH-like_DNA-bd_sf"/>
</dbReference>
<keyword evidence="3" id="KW-0804">Transcription</keyword>
<evidence type="ECO:0000256" key="1">
    <source>
        <dbReference type="ARBA" id="ARBA00023015"/>
    </source>
</evidence>
<keyword evidence="2" id="KW-0238">DNA-binding</keyword>
<dbReference type="OrthoDB" id="5511415at2"/>
<evidence type="ECO:0000256" key="3">
    <source>
        <dbReference type="ARBA" id="ARBA00023163"/>
    </source>
</evidence>
<sequence length="146" mass="16272">MDTNGEVFTKIVLEVFKVSGLLNTEGDQLTEEFGLSSARWKVMGAIVKADQPVTVSEISRVMGQSRQATQRVVDVMSKDGLVQLLDNPNHKKAKLVALTEAGAVVYEKLDRKQEQWAASGAQNIDREELDRALSALHKMARYLERK</sequence>
<reference evidence="6 7" key="1">
    <citation type="submission" date="2016-06" db="EMBL/GenBank/DDBJ databases">
        <authorList>
            <person name="Rodrigo-Torres L."/>
            <person name="Arahal D.R."/>
        </authorList>
    </citation>
    <scope>NUCLEOTIDE SEQUENCE [LARGE SCALE GENOMIC DNA]</scope>
    <source>
        <strain evidence="6 7">CECT 5116</strain>
    </source>
</reference>
<evidence type="ECO:0000259" key="4">
    <source>
        <dbReference type="PROSITE" id="PS50995"/>
    </source>
</evidence>
<dbReference type="Proteomes" id="UP000092871">
    <property type="component" value="Unassembled WGS sequence"/>
</dbReference>
<evidence type="ECO:0000313" key="6">
    <source>
        <dbReference type="EMBL" id="SBT20771.1"/>
    </source>
</evidence>
<dbReference type="SUPFAM" id="SSF46785">
    <property type="entry name" value="Winged helix' DNA-binding domain"/>
    <property type="match status" value="1"/>
</dbReference>
<dbReference type="GO" id="GO:0003677">
    <property type="term" value="F:DNA binding"/>
    <property type="evidence" value="ECO:0007669"/>
    <property type="project" value="UniProtKB-KW"/>
</dbReference>
<protein>
    <submittedName>
        <fullName evidence="5">Transcriptional activatory protein BadR</fullName>
    </submittedName>
</protein>
<dbReference type="Pfam" id="PF12802">
    <property type="entry name" value="MarR_2"/>
    <property type="match status" value="1"/>
</dbReference>
<feature type="domain" description="HTH marR-type" evidence="4">
    <location>
        <begin position="8"/>
        <end position="141"/>
    </location>
</feature>
<dbReference type="PANTHER" id="PTHR42756">
    <property type="entry name" value="TRANSCRIPTIONAL REGULATOR, MARR"/>
    <property type="match status" value="1"/>
</dbReference>
<evidence type="ECO:0000313" key="5">
    <source>
        <dbReference type="EMBL" id="SBT17929.1"/>
    </source>
</evidence>
<keyword evidence="7" id="KW-1185">Reference proteome</keyword>
<dbReference type="EMBL" id="FLRA01000014">
    <property type="protein sequence ID" value="SBT17929.1"/>
    <property type="molecule type" value="Genomic_DNA"/>
</dbReference>
<dbReference type="InterPro" id="IPR036390">
    <property type="entry name" value="WH_DNA-bd_sf"/>
</dbReference>